<feature type="compositionally biased region" description="Basic and acidic residues" evidence="1">
    <location>
        <begin position="65"/>
        <end position="77"/>
    </location>
</feature>
<dbReference type="PANTHER" id="PTHR42339:SF1">
    <property type="entry name" value="HISTONE H1"/>
    <property type="match status" value="1"/>
</dbReference>
<dbReference type="PANTHER" id="PTHR42339">
    <property type="entry name" value="HISTONE H1"/>
    <property type="match status" value="1"/>
</dbReference>
<dbReference type="Pfam" id="PF24852">
    <property type="entry name" value="DUF7726"/>
    <property type="match status" value="2"/>
</dbReference>
<dbReference type="InterPro" id="IPR056143">
    <property type="entry name" value="DUF7726"/>
</dbReference>
<evidence type="ECO:0000256" key="1">
    <source>
        <dbReference type="SAM" id="MobiDB-lite"/>
    </source>
</evidence>
<evidence type="ECO:0000313" key="4">
    <source>
        <dbReference type="Proteomes" id="UP000193689"/>
    </source>
</evidence>
<accession>A0A1Y2DQY0</accession>
<organism evidence="3 4">
    <name type="scientific">Pseudomassariella vexata</name>
    <dbReference type="NCBI Taxonomy" id="1141098"/>
    <lineage>
        <taxon>Eukaryota</taxon>
        <taxon>Fungi</taxon>
        <taxon>Dikarya</taxon>
        <taxon>Ascomycota</taxon>
        <taxon>Pezizomycotina</taxon>
        <taxon>Sordariomycetes</taxon>
        <taxon>Xylariomycetidae</taxon>
        <taxon>Amphisphaeriales</taxon>
        <taxon>Pseudomassariaceae</taxon>
        <taxon>Pseudomassariella</taxon>
    </lineage>
</organism>
<feature type="domain" description="DUF7726" evidence="2">
    <location>
        <begin position="1"/>
        <end position="51"/>
    </location>
</feature>
<proteinExistence type="predicted"/>
<feature type="domain" description="DUF7726" evidence="2">
    <location>
        <begin position="99"/>
        <end position="178"/>
    </location>
</feature>
<evidence type="ECO:0000259" key="2">
    <source>
        <dbReference type="Pfam" id="PF24852"/>
    </source>
</evidence>
<protein>
    <recommendedName>
        <fullName evidence="2">DUF7726 domain-containing protein</fullName>
    </recommendedName>
</protein>
<dbReference type="GeneID" id="63776949"/>
<dbReference type="RefSeq" id="XP_040713770.1">
    <property type="nucleotide sequence ID" value="XM_040860737.1"/>
</dbReference>
<dbReference type="OrthoDB" id="2592504at2759"/>
<sequence length="239" mass="26533">MTVGEFQKAIVVTPTTYQRFMAVNGRDKGEGSLVYPHASRFFKKRELQGLKAVPPKKKAKTDGAAGEKPKPGGKTTKEAAADALDVGDVHLDGEDTGDVPVYDTCDEIRRKIRTILRKDGVTQAAFCRAIAKECAAEQTIQPRQLTAFLGTKGVTNGNTTLVFYGSYVFFEKQRVKDNKPKSKMRLQMEQVWQGPDNGKGPGKKGMNTVDNLDGPLWIRHNERAVQDKYGRLEFVKKGR</sequence>
<keyword evidence="4" id="KW-1185">Reference proteome</keyword>
<feature type="region of interest" description="Disordered" evidence="1">
    <location>
        <begin position="52"/>
        <end position="77"/>
    </location>
</feature>
<dbReference type="InParanoid" id="A0A1Y2DQY0"/>
<dbReference type="EMBL" id="MCFJ01000010">
    <property type="protein sequence ID" value="ORY61693.1"/>
    <property type="molecule type" value="Genomic_DNA"/>
</dbReference>
<dbReference type="Proteomes" id="UP000193689">
    <property type="component" value="Unassembled WGS sequence"/>
</dbReference>
<evidence type="ECO:0000313" key="3">
    <source>
        <dbReference type="EMBL" id="ORY61693.1"/>
    </source>
</evidence>
<dbReference type="AlphaFoldDB" id="A0A1Y2DQY0"/>
<comment type="caution">
    <text evidence="3">The sequence shown here is derived from an EMBL/GenBank/DDBJ whole genome shotgun (WGS) entry which is preliminary data.</text>
</comment>
<reference evidence="3 4" key="1">
    <citation type="submission" date="2016-07" db="EMBL/GenBank/DDBJ databases">
        <title>Pervasive Adenine N6-methylation of Active Genes in Fungi.</title>
        <authorList>
            <consortium name="DOE Joint Genome Institute"/>
            <person name="Mondo S.J."/>
            <person name="Dannebaum R.O."/>
            <person name="Kuo R.C."/>
            <person name="Labutti K."/>
            <person name="Haridas S."/>
            <person name="Kuo A."/>
            <person name="Salamov A."/>
            <person name="Ahrendt S.R."/>
            <person name="Lipzen A."/>
            <person name="Sullivan W."/>
            <person name="Andreopoulos W.B."/>
            <person name="Clum A."/>
            <person name="Lindquist E."/>
            <person name="Daum C."/>
            <person name="Ramamoorthy G.K."/>
            <person name="Gryganskyi A."/>
            <person name="Culley D."/>
            <person name="Magnuson J.K."/>
            <person name="James T.Y."/>
            <person name="O'Malley M.A."/>
            <person name="Stajich J.E."/>
            <person name="Spatafora J.W."/>
            <person name="Visel A."/>
            <person name="Grigoriev I.V."/>
        </authorList>
    </citation>
    <scope>NUCLEOTIDE SEQUENCE [LARGE SCALE GENOMIC DNA]</scope>
    <source>
        <strain evidence="3 4">CBS 129021</strain>
    </source>
</reference>
<name>A0A1Y2DQY0_9PEZI</name>
<gene>
    <name evidence="3" type="ORF">BCR38DRAFT_440896</name>
</gene>